<evidence type="ECO:0000313" key="2">
    <source>
        <dbReference type="EMBL" id="MBO8436078.1"/>
    </source>
</evidence>
<feature type="transmembrane region" description="Helical" evidence="1">
    <location>
        <begin position="44"/>
        <end position="68"/>
    </location>
</feature>
<reference evidence="2" key="2">
    <citation type="journal article" date="2021" name="PeerJ">
        <title>Extensive microbial diversity within the chicken gut microbiome revealed by metagenomics and culture.</title>
        <authorList>
            <person name="Gilroy R."/>
            <person name="Ravi A."/>
            <person name="Getino M."/>
            <person name="Pursley I."/>
            <person name="Horton D.L."/>
            <person name="Alikhan N.F."/>
            <person name="Baker D."/>
            <person name="Gharbi K."/>
            <person name="Hall N."/>
            <person name="Watson M."/>
            <person name="Adriaenssens E.M."/>
            <person name="Foster-Nyarko E."/>
            <person name="Jarju S."/>
            <person name="Secka A."/>
            <person name="Antonio M."/>
            <person name="Oren A."/>
            <person name="Chaudhuri R.R."/>
            <person name="La Ragione R."/>
            <person name="Hildebrand F."/>
            <person name="Pallen M.J."/>
        </authorList>
    </citation>
    <scope>NUCLEOTIDE SEQUENCE</scope>
    <source>
        <strain evidence="2">7293</strain>
    </source>
</reference>
<comment type="caution">
    <text evidence="2">The sequence shown here is derived from an EMBL/GenBank/DDBJ whole genome shotgun (WGS) entry which is preliminary data.</text>
</comment>
<keyword evidence="1" id="KW-1133">Transmembrane helix</keyword>
<name>A0A9D9E090_9SPIO</name>
<feature type="transmembrane region" description="Helical" evidence="1">
    <location>
        <begin position="12"/>
        <end position="38"/>
    </location>
</feature>
<organism evidence="2 3">
    <name type="scientific">Candidatus Ornithospirochaeta stercoripullorum</name>
    <dbReference type="NCBI Taxonomy" id="2840899"/>
    <lineage>
        <taxon>Bacteria</taxon>
        <taxon>Pseudomonadati</taxon>
        <taxon>Spirochaetota</taxon>
        <taxon>Spirochaetia</taxon>
        <taxon>Spirochaetales</taxon>
        <taxon>Spirochaetaceae</taxon>
        <taxon>Spirochaetaceae incertae sedis</taxon>
        <taxon>Candidatus Ornithospirochaeta</taxon>
    </lineage>
</organism>
<evidence type="ECO:0000313" key="3">
    <source>
        <dbReference type="Proteomes" id="UP000823615"/>
    </source>
</evidence>
<sequence>MAKPSKTAKLVVTSIVITLIVLAAFTLVFINFIVPAYQISKSQIYSLLTRLFPVLIGLILIQIGVMAAKKGEPEYKDTIDKLSPNSYDSALYTDAKDDPMLRGKVNGGAVASAASGAAVKEVIKEVPVEVIREVPVEVVKEVEVPVEKIREVQVPVEVIKEVEKIVEKEVPVEKIVEKIVEKEVPVEVIREVPVERIVEKEVPVERIIEKEVPVEVVKEVPVEVIKEIPVEKEVEIIAPPELLGFHDVLKEETEAAIAMDYPLSLVAIKEREGLTEEAIEAAFGEDTLVFSEDGCFFAILPLFTKEEAEEATEELAPRNVMTIKGQDITAEEFIREASRF</sequence>
<reference evidence="2" key="1">
    <citation type="submission" date="2020-10" db="EMBL/GenBank/DDBJ databases">
        <authorList>
            <person name="Gilroy R."/>
        </authorList>
    </citation>
    <scope>NUCLEOTIDE SEQUENCE</scope>
    <source>
        <strain evidence="2">7293</strain>
    </source>
</reference>
<dbReference type="EMBL" id="JADIMT010000051">
    <property type="protein sequence ID" value="MBO8436078.1"/>
    <property type="molecule type" value="Genomic_DNA"/>
</dbReference>
<protein>
    <submittedName>
        <fullName evidence="2">Uncharacterized protein</fullName>
    </submittedName>
</protein>
<proteinExistence type="predicted"/>
<keyword evidence="1" id="KW-0812">Transmembrane</keyword>
<dbReference type="AlphaFoldDB" id="A0A9D9E090"/>
<keyword evidence="1" id="KW-0472">Membrane</keyword>
<accession>A0A9D9E090</accession>
<dbReference type="Proteomes" id="UP000823615">
    <property type="component" value="Unassembled WGS sequence"/>
</dbReference>
<gene>
    <name evidence="2" type="ORF">IAA97_03775</name>
</gene>
<evidence type="ECO:0000256" key="1">
    <source>
        <dbReference type="SAM" id="Phobius"/>
    </source>
</evidence>